<dbReference type="EMBL" id="JBHMEY010000013">
    <property type="protein sequence ID" value="MFB9096059.1"/>
    <property type="molecule type" value="Genomic_DNA"/>
</dbReference>
<evidence type="ECO:0000256" key="1">
    <source>
        <dbReference type="SAM" id="SignalP"/>
    </source>
</evidence>
<protein>
    <recommendedName>
        <fullName evidence="4">Erythromycin esterase</fullName>
    </recommendedName>
</protein>
<name>A0ABV5GL38_9FLAO</name>
<keyword evidence="1" id="KW-0732">Signal</keyword>
<dbReference type="RefSeq" id="WP_236457676.1">
    <property type="nucleotide sequence ID" value="NZ_CBCSGE010000013.1"/>
</dbReference>
<evidence type="ECO:0000313" key="3">
    <source>
        <dbReference type="Proteomes" id="UP001589607"/>
    </source>
</evidence>
<gene>
    <name evidence="2" type="ORF">ACFFVF_05990</name>
</gene>
<sequence>MKVIYILCLLSLNNILIAQVPKEKYQFSKDINAAIEKDTLAWKYQLGATEYATSGYYHEALTTWDKNGGGFKKLTVEDSLFIKKFNPKNAKEYIIERSKAEQIIIINEAHHNARHRVFTASLLKGLYENGYRFFGLEALSDTLINDRKFPTIKSGYYVKEPQMANLIREALEIGFTLFEYEATDGKNGKEREIEQAENIKKIIDENPNSKFLIHCGYDHVIEGMPKIKRWEKAMAGKLKELTNKNPFSIDQVIYSEKSDLKFTNPVIELVNNTSSVVLIDEKGSLFNGLSNAEQVDCQIIHPITKYYNNRPDWLSLSKESKKYSIPKSKIKEYPVLALAYKDNEYEHEGIPVDIVEILNKEEIPKLMLPAGKYQILIKNKMYEIVSIYTLTIK</sequence>
<comment type="caution">
    <text evidence="2">The sequence shown here is derived from an EMBL/GenBank/DDBJ whole genome shotgun (WGS) entry which is preliminary data.</text>
</comment>
<feature type="chain" id="PRO_5047459199" description="Erythromycin esterase" evidence="1">
    <location>
        <begin position="19"/>
        <end position="393"/>
    </location>
</feature>
<evidence type="ECO:0000313" key="2">
    <source>
        <dbReference type="EMBL" id="MFB9096059.1"/>
    </source>
</evidence>
<organism evidence="2 3">
    <name type="scientific">Flavobacterium jumunjinense</name>
    <dbReference type="NCBI Taxonomy" id="998845"/>
    <lineage>
        <taxon>Bacteria</taxon>
        <taxon>Pseudomonadati</taxon>
        <taxon>Bacteroidota</taxon>
        <taxon>Flavobacteriia</taxon>
        <taxon>Flavobacteriales</taxon>
        <taxon>Flavobacteriaceae</taxon>
        <taxon>Flavobacterium</taxon>
    </lineage>
</organism>
<keyword evidence="3" id="KW-1185">Reference proteome</keyword>
<accession>A0ABV5GL38</accession>
<reference evidence="2 3" key="1">
    <citation type="submission" date="2024-09" db="EMBL/GenBank/DDBJ databases">
        <authorList>
            <person name="Sun Q."/>
            <person name="Mori K."/>
        </authorList>
    </citation>
    <scope>NUCLEOTIDE SEQUENCE [LARGE SCALE GENOMIC DNA]</scope>
    <source>
        <strain evidence="2 3">CECT 7955</strain>
    </source>
</reference>
<dbReference type="Proteomes" id="UP001589607">
    <property type="component" value="Unassembled WGS sequence"/>
</dbReference>
<evidence type="ECO:0008006" key="4">
    <source>
        <dbReference type="Google" id="ProtNLM"/>
    </source>
</evidence>
<feature type="signal peptide" evidence="1">
    <location>
        <begin position="1"/>
        <end position="18"/>
    </location>
</feature>
<proteinExistence type="predicted"/>